<comment type="caution">
    <text evidence="1">The sequence shown here is derived from an EMBL/GenBank/DDBJ whole genome shotgun (WGS) entry which is preliminary data.</text>
</comment>
<gene>
    <name evidence="1" type="ORF">GMARGA_LOCUS8411</name>
</gene>
<protein>
    <submittedName>
        <fullName evidence="1">12942_t:CDS:1</fullName>
    </submittedName>
</protein>
<reference evidence="1 2" key="1">
    <citation type="submission" date="2021-06" db="EMBL/GenBank/DDBJ databases">
        <authorList>
            <person name="Kallberg Y."/>
            <person name="Tangrot J."/>
            <person name="Rosling A."/>
        </authorList>
    </citation>
    <scope>NUCLEOTIDE SEQUENCE [LARGE SCALE GENOMIC DNA]</scope>
    <source>
        <strain evidence="1 2">120-4 pot B 10/14</strain>
    </source>
</reference>
<evidence type="ECO:0000313" key="2">
    <source>
        <dbReference type="Proteomes" id="UP000789901"/>
    </source>
</evidence>
<keyword evidence="2" id="KW-1185">Reference proteome</keyword>
<dbReference type="EMBL" id="CAJVQB010004319">
    <property type="protein sequence ID" value="CAG8632526.1"/>
    <property type="molecule type" value="Genomic_DNA"/>
</dbReference>
<proteinExistence type="predicted"/>
<name>A0ABN7UMD7_GIGMA</name>
<accession>A0ABN7UMD7</accession>
<feature type="non-terminal residue" evidence="1">
    <location>
        <position position="1"/>
    </location>
</feature>
<organism evidence="1 2">
    <name type="scientific">Gigaspora margarita</name>
    <dbReference type="NCBI Taxonomy" id="4874"/>
    <lineage>
        <taxon>Eukaryota</taxon>
        <taxon>Fungi</taxon>
        <taxon>Fungi incertae sedis</taxon>
        <taxon>Mucoromycota</taxon>
        <taxon>Glomeromycotina</taxon>
        <taxon>Glomeromycetes</taxon>
        <taxon>Diversisporales</taxon>
        <taxon>Gigasporaceae</taxon>
        <taxon>Gigaspora</taxon>
    </lineage>
</organism>
<dbReference type="Proteomes" id="UP000789901">
    <property type="component" value="Unassembled WGS sequence"/>
</dbReference>
<sequence>DYNFLFNNFNEEKLSDLIDCDGLIEEISLPEFESEEITIELELIRYLFD</sequence>
<evidence type="ECO:0000313" key="1">
    <source>
        <dbReference type="EMBL" id="CAG8632526.1"/>
    </source>
</evidence>